<feature type="region of interest" description="Disordered" evidence="1">
    <location>
        <begin position="43"/>
        <end position="77"/>
    </location>
</feature>
<dbReference type="VEuPathDB" id="TriTrypDB:BSAL_74220"/>
<name>A0A0S4J3Q0_BODSA</name>
<gene>
    <name evidence="2" type="ORF">BSAL_74220</name>
</gene>
<organism evidence="2 3">
    <name type="scientific">Bodo saltans</name>
    <name type="common">Flagellated protozoan</name>
    <dbReference type="NCBI Taxonomy" id="75058"/>
    <lineage>
        <taxon>Eukaryota</taxon>
        <taxon>Discoba</taxon>
        <taxon>Euglenozoa</taxon>
        <taxon>Kinetoplastea</taxon>
        <taxon>Metakinetoplastina</taxon>
        <taxon>Eubodonida</taxon>
        <taxon>Bodonidae</taxon>
        <taxon>Bodo</taxon>
    </lineage>
</organism>
<dbReference type="EMBL" id="CYKH01000643">
    <property type="protein sequence ID" value="CUG09099.1"/>
    <property type="molecule type" value="Genomic_DNA"/>
</dbReference>
<accession>A0A0S4J3Q0</accession>
<evidence type="ECO:0000313" key="3">
    <source>
        <dbReference type="Proteomes" id="UP000051952"/>
    </source>
</evidence>
<proteinExistence type="predicted"/>
<reference evidence="3" key="1">
    <citation type="submission" date="2015-09" db="EMBL/GenBank/DDBJ databases">
        <authorList>
            <consortium name="Pathogen Informatics"/>
        </authorList>
    </citation>
    <scope>NUCLEOTIDE SEQUENCE [LARGE SCALE GENOMIC DNA]</scope>
    <source>
        <strain evidence="3">Lake Konstanz</strain>
    </source>
</reference>
<keyword evidence="3" id="KW-1185">Reference proteome</keyword>
<dbReference type="Proteomes" id="UP000051952">
    <property type="component" value="Unassembled WGS sequence"/>
</dbReference>
<feature type="non-terminal residue" evidence="2">
    <location>
        <position position="514"/>
    </location>
</feature>
<protein>
    <submittedName>
        <fullName evidence="2">GPI-anchored surface protein, putative</fullName>
    </submittedName>
</protein>
<dbReference type="AlphaFoldDB" id="A0A0S4J3Q0"/>
<evidence type="ECO:0000256" key="1">
    <source>
        <dbReference type="SAM" id="MobiDB-lite"/>
    </source>
</evidence>
<sequence length="514" mass="54786">MIDPRTDLPQASIPQGGGYTNFDALRGCVVHWFSDCVLVSGGSQRTDSIRPSSNAPGPLSQSRGTTTAASSSGTTSAVLPQDPSFSFVLIVSDSCVYVFDKSAVVIRCIPIATIARLIVLDLVARDARSSDAIRQHAARGAARESGIDQESAHELLQQAAHQLLGSSNSKAAAAMPEAAWCRVLVSLELPSRLINLQAKSMTAVVIRCIPIATIARLIVLDLVARDARSSDAIRQHAARGAARESGIDQESAHELLQQAAHQLLGSSNSKAAAAMSRSGVVPCFSLLGIAVASDQSTSKEHDLLVGVPLGATEELCGILLRIHWAHLGPNTKLAVEAVDLTPVRRHKQPRGGTSGRGEELLVVPTIGDVFHGIDDAAVPPLLGLDTTRSPHWELHVEPLRRSSQLEELLSKKHAMLVNEVVAIESASRRIKSSLTEHSSFEQRDRWRQMAQQNRKLTDAVKALEAEVVISRRLLEQEVPGGLELLKKLVAGGGALQAPGLSAIDSISGNALFNV</sequence>
<evidence type="ECO:0000313" key="2">
    <source>
        <dbReference type="EMBL" id="CUG09099.1"/>
    </source>
</evidence>
<feature type="compositionally biased region" description="Polar residues" evidence="1">
    <location>
        <begin position="43"/>
        <end position="61"/>
    </location>
</feature>
<feature type="compositionally biased region" description="Low complexity" evidence="1">
    <location>
        <begin position="62"/>
        <end position="77"/>
    </location>
</feature>